<evidence type="ECO:0000313" key="2">
    <source>
        <dbReference type="EMBL" id="CAE2286939.1"/>
    </source>
</evidence>
<accession>A0A7S4K8G6</accession>
<dbReference type="EMBL" id="HBKR01006984">
    <property type="protein sequence ID" value="CAE2286939.1"/>
    <property type="molecule type" value="Transcribed_RNA"/>
</dbReference>
<feature type="compositionally biased region" description="Basic and acidic residues" evidence="1">
    <location>
        <begin position="261"/>
        <end position="303"/>
    </location>
</feature>
<name>A0A7S4K8G6_9EUKA</name>
<protein>
    <submittedName>
        <fullName evidence="2">Uncharacterized protein</fullName>
    </submittedName>
</protein>
<feature type="compositionally biased region" description="Low complexity" evidence="1">
    <location>
        <begin position="314"/>
        <end position="328"/>
    </location>
</feature>
<organism evidence="2">
    <name type="scientific">Paramoeba aestuarina</name>
    <dbReference type="NCBI Taxonomy" id="180227"/>
    <lineage>
        <taxon>Eukaryota</taxon>
        <taxon>Amoebozoa</taxon>
        <taxon>Discosea</taxon>
        <taxon>Flabellinia</taxon>
        <taxon>Dactylopodida</taxon>
        <taxon>Paramoebidae</taxon>
        <taxon>Paramoeba</taxon>
    </lineage>
</organism>
<evidence type="ECO:0000256" key="1">
    <source>
        <dbReference type="SAM" id="MobiDB-lite"/>
    </source>
</evidence>
<feature type="compositionally biased region" description="Acidic residues" evidence="1">
    <location>
        <begin position="242"/>
        <end position="260"/>
    </location>
</feature>
<feature type="region of interest" description="Disordered" evidence="1">
    <location>
        <begin position="236"/>
        <end position="336"/>
    </location>
</feature>
<proteinExistence type="predicted"/>
<dbReference type="AlphaFoldDB" id="A0A7S4K8G6"/>
<gene>
    <name evidence="2" type="ORF">NAES01612_LOCUS4587</name>
</gene>
<sequence>MLLKKCTENKQGWIIVEHTLAFLHPFAIRGVVDSVEITRRLFQDVLRGIKAECQVVSLTKTRDATDFSVLRDNDKRGEQPSFLVQNFLKFLFIVEQYVFYVDAVVSEQGRARENPFRIIQGAHITKGDVWEDLPLVLDILEILSSMDCIGNSPFLVEVAQKGKLSLPEVNRVALRFVLFACSKGGEQICCTQIPRLKKIMFFFKSNPPKKGTVHPMVPYGLWHMLKIWREIMLKQEEKKEEGEEGDDEGDAEKEGEEDGDKEGKEEERIGERERERKREGEKERREREVVGKKGRERRMTEPLHHRRLTEDLSSDPPVSSLSPLSSSSPPSPLPEDEFSLAILPLVFYNKIL</sequence>
<reference evidence="2" key="1">
    <citation type="submission" date="2021-01" db="EMBL/GenBank/DDBJ databases">
        <authorList>
            <person name="Corre E."/>
            <person name="Pelletier E."/>
            <person name="Niang G."/>
            <person name="Scheremetjew M."/>
            <person name="Finn R."/>
            <person name="Kale V."/>
            <person name="Holt S."/>
            <person name="Cochrane G."/>
            <person name="Meng A."/>
            <person name="Brown T."/>
            <person name="Cohen L."/>
        </authorList>
    </citation>
    <scope>NUCLEOTIDE SEQUENCE</scope>
    <source>
        <strain evidence="2">SoJaBio B1-5/56/2</strain>
    </source>
</reference>